<dbReference type="GO" id="GO:0005789">
    <property type="term" value="C:endoplasmic reticulum membrane"/>
    <property type="evidence" value="ECO:0007669"/>
    <property type="project" value="UniProtKB-SubCell"/>
</dbReference>
<keyword evidence="6 8" id="KW-1133">Transmembrane helix</keyword>
<dbReference type="OrthoDB" id="369569at2759"/>
<dbReference type="RefSeq" id="XP_001418180.1">
    <property type="nucleotide sequence ID" value="XM_001418143.1"/>
</dbReference>
<keyword evidence="4 8" id="KW-0812">Transmembrane</keyword>
<protein>
    <recommendedName>
        <fullName evidence="3">ER membrane protein complex subunit 4</fullName>
    </recommendedName>
</protein>
<comment type="subcellular location">
    <subcellularLocation>
        <location evidence="1">Endoplasmic reticulum membrane</location>
        <topology evidence="1">Multi-pass membrane protein</topology>
    </subcellularLocation>
</comment>
<accession>A4RYK5</accession>
<dbReference type="AlphaFoldDB" id="A4RYK5"/>
<organism evidence="9 10">
    <name type="scientific">Ostreococcus lucimarinus (strain CCE9901)</name>
    <dbReference type="NCBI Taxonomy" id="436017"/>
    <lineage>
        <taxon>Eukaryota</taxon>
        <taxon>Viridiplantae</taxon>
        <taxon>Chlorophyta</taxon>
        <taxon>Mamiellophyceae</taxon>
        <taxon>Mamiellales</taxon>
        <taxon>Bathycoccaceae</taxon>
        <taxon>Ostreococcus</taxon>
    </lineage>
</organism>
<keyword evidence="10" id="KW-1185">Reference proteome</keyword>
<sequence length="137" mass="14955">MDGAAVELERSKLRVRRAYAFAQSSVSSIAMMTFMMWMSGNSVQVFSIMVVFGGVAQTTRAILSSRATFDRFVDGDASVDVTVPRLMFCAVQLVGLCLALRKLNVMGLLPTHASDWASGMKPPRALERAFGDVELDL</sequence>
<dbReference type="PANTHER" id="PTHR19315">
    <property type="entry name" value="ER MEMBRANE PROTEIN COMPLEX SUBUNIT 4"/>
    <property type="match status" value="1"/>
</dbReference>
<evidence type="ECO:0000256" key="8">
    <source>
        <dbReference type="SAM" id="Phobius"/>
    </source>
</evidence>
<evidence type="ECO:0000256" key="3">
    <source>
        <dbReference type="ARBA" id="ARBA00020820"/>
    </source>
</evidence>
<evidence type="ECO:0000313" key="9">
    <source>
        <dbReference type="EMBL" id="ABO96473.1"/>
    </source>
</evidence>
<dbReference type="Gramene" id="ABO96473">
    <property type="protein sequence ID" value="ABO96473"/>
    <property type="gene ID" value="OSTLU_32059"/>
</dbReference>
<evidence type="ECO:0000313" key="10">
    <source>
        <dbReference type="Proteomes" id="UP000001568"/>
    </source>
</evidence>
<dbReference type="InterPro" id="IPR009445">
    <property type="entry name" value="TMEM85/Emc4"/>
</dbReference>
<feature type="transmembrane region" description="Helical" evidence="8">
    <location>
        <begin position="43"/>
        <end position="63"/>
    </location>
</feature>
<dbReference type="KEGG" id="olu:OSTLU_32059"/>
<dbReference type="EMBL" id="CP000586">
    <property type="protein sequence ID" value="ABO96473.1"/>
    <property type="molecule type" value="Genomic_DNA"/>
</dbReference>
<dbReference type="OMA" id="IPMNFFM"/>
<proteinExistence type="inferred from homology"/>
<dbReference type="GeneID" id="5002162"/>
<name>A4RYK5_OSTLU</name>
<evidence type="ECO:0000256" key="7">
    <source>
        <dbReference type="ARBA" id="ARBA00023136"/>
    </source>
</evidence>
<evidence type="ECO:0000256" key="2">
    <source>
        <dbReference type="ARBA" id="ARBA00007715"/>
    </source>
</evidence>
<evidence type="ECO:0000256" key="4">
    <source>
        <dbReference type="ARBA" id="ARBA00022692"/>
    </source>
</evidence>
<comment type="similarity">
    <text evidence="2">Belongs to the EMC4 family.</text>
</comment>
<dbReference type="Proteomes" id="UP000001568">
    <property type="component" value="Chromosome 6"/>
</dbReference>
<keyword evidence="5" id="KW-0256">Endoplasmic reticulum</keyword>
<dbReference type="Pfam" id="PF06417">
    <property type="entry name" value="EMC4"/>
    <property type="match status" value="1"/>
</dbReference>
<dbReference type="STRING" id="436017.A4RYK5"/>
<dbReference type="HOGENOM" id="CLU_098404_3_1_1"/>
<evidence type="ECO:0000256" key="1">
    <source>
        <dbReference type="ARBA" id="ARBA00004477"/>
    </source>
</evidence>
<keyword evidence="7 8" id="KW-0472">Membrane</keyword>
<evidence type="ECO:0000256" key="5">
    <source>
        <dbReference type="ARBA" id="ARBA00022824"/>
    </source>
</evidence>
<reference evidence="9 10" key="1">
    <citation type="journal article" date="2007" name="Proc. Natl. Acad. Sci. U.S.A.">
        <title>The tiny eukaryote Ostreococcus provides genomic insights into the paradox of plankton speciation.</title>
        <authorList>
            <person name="Palenik B."/>
            <person name="Grimwood J."/>
            <person name="Aerts A."/>
            <person name="Rouze P."/>
            <person name="Salamov A."/>
            <person name="Putnam N."/>
            <person name="Dupont C."/>
            <person name="Jorgensen R."/>
            <person name="Derelle E."/>
            <person name="Rombauts S."/>
            <person name="Zhou K."/>
            <person name="Otillar R."/>
            <person name="Merchant S.S."/>
            <person name="Podell S."/>
            <person name="Gaasterland T."/>
            <person name="Napoli C."/>
            <person name="Gendler K."/>
            <person name="Manuell A."/>
            <person name="Tai V."/>
            <person name="Vallon O."/>
            <person name="Piganeau G."/>
            <person name="Jancek S."/>
            <person name="Heijde M."/>
            <person name="Jabbari K."/>
            <person name="Bowler C."/>
            <person name="Lohr M."/>
            <person name="Robbens S."/>
            <person name="Werner G."/>
            <person name="Dubchak I."/>
            <person name="Pazour G.J."/>
            <person name="Ren Q."/>
            <person name="Paulsen I."/>
            <person name="Delwiche C."/>
            <person name="Schmutz J."/>
            <person name="Rokhsar D."/>
            <person name="Van de Peer Y."/>
            <person name="Moreau H."/>
            <person name="Grigoriev I.V."/>
        </authorList>
    </citation>
    <scope>NUCLEOTIDE SEQUENCE [LARGE SCALE GENOMIC DNA]</scope>
    <source>
        <strain evidence="9 10">CCE9901</strain>
    </source>
</reference>
<gene>
    <name evidence="9" type="ORF">OSTLU_32059</name>
</gene>
<dbReference type="eggNOG" id="KOG3318">
    <property type="taxonomic scope" value="Eukaryota"/>
</dbReference>
<evidence type="ECO:0000256" key="6">
    <source>
        <dbReference type="ARBA" id="ARBA00022989"/>
    </source>
</evidence>